<evidence type="ECO:0000313" key="4">
    <source>
        <dbReference type="EMBL" id="EDO15115.1"/>
    </source>
</evidence>
<comment type="subcellular location">
    <subcellularLocation>
        <location evidence="1">Membrane</location>
    </subcellularLocation>
</comment>
<dbReference type="eggNOG" id="KOG2006">
    <property type="taxonomic scope" value="Eukaryota"/>
</dbReference>
<evidence type="ECO:0000259" key="3">
    <source>
        <dbReference type="Pfam" id="PF07064"/>
    </source>
</evidence>
<dbReference type="OrthoDB" id="67540at2759"/>
<dbReference type="GO" id="GO:0042147">
    <property type="term" value="P:retrograde transport, endosome to Golgi"/>
    <property type="evidence" value="ECO:0007669"/>
    <property type="project" value="TreeGrafter"/>
</dbReference>
<dbReference type="GO" id="GO:0034066">
    <property type="term" value="C:Ric1-Rgp1 guanyl-nucleotide exchange factor complex"/>
    <property type="evidence" value="ECO:0007669"/>
    <property type="project" value="InterPro"/>
</dbReference>
<keyword evidence="2" id="KW-0472">Membrane</keyword>
<evidence type="ECO:0000256" key="1">
    <source>
        <dbReference type="ARBA" id="ARBA00004370"/>
    </source>
</evidence>
<dbReference type="PhylomeDB" id="A7TRI6"/>
<dbReference type="PANTHER" id="PTHR22746:SF10">
    <property type="entry name" value="GUANINE NUCLEOTIDE EXCHANGE FACTOR SUBUNIT RIC1"/>
    <property type="match status" value="1"/>
</dbReference>
<dbReference type="GeneID" id="5543174"/>
<protein>
    <recommendedName>
        <fullName evidence="3">RIC1 C-terminal alpha solenoid region domain-containing protein</fullName>
    </recommendedName>
</protein>
<organism evidence="5">
    <name type="scientific">Vanderwaltozyma polyspora (strain ATCC 22028 / DSM 70294 / BCRC 21397 / CBS 2163 / NBRC 10782 / NRRL Y-8283 / UCD 57-17)</name>
    <name type="common">Kluyveromyces polysporus</name>
    <dbReference type="NCBI Taxonomy" id="436907"/>
    <lineage>
        <taxon>Eukaryota</taxon>
        <taxon>Fungi</taxon>
        <taxon>Dikarya</taxon>
        <taxon>Ascomycota</taxon>
        <taxon>Saccharomycotina</taxon>
        <taxon>Saccharomycetes</taxon>
        <taxon>Saccharomycetales</taxon>
        <taxon>Saccharomycetaceae</taxon>
        <taxon>Vanderwaltozyma</taxon>
    </lineage>
</organism>
<accession>A7TRI6</accession>
<dbReference type="STRING" id="436907.A7TRI6"/>
<dbReference type="GO" id="GO:0006886">
    <property type="term" value="P:intracellular protein transport"/>
    <property type="evidence" value="ECO:0007669"/>
    <property type="project" value="InterPro"/>
</dbReference>
<proteinExistence type="predicted"/>
<dbReference type="InterPro" id="IPR009771">
    <property type="entry name" value="RIC1_C"/>
</dbReference>
<feature type="domain" description="RIC1 C-terminal alpha solenoid region" evidence="3">
    <location>
        <begin position="784"/>
        <end position="983"/>
    </location>
</feature>
<evidence type="ECO:0000256" key="2">
    <source>
        <dbReference type="ARBA" id="ARBA00023136"/>
    </source>
</evidence>
<dbReference type="OMA" id="WDMCFQL"/>
<dbReference type="KEGG" id="vpo:Kpol_1046p5"/>
<evidence type="ECO:0000313" key="5">
    <source>
        <dbReference type="Proteomes" id="UP000000267"/>
    </source>
</evidence>
<dbReference type="PANTHER" id="PTHR22746">
    <property type="entry name" value="RAB6A-GEF COMPLEX PARTNER PROTEIN 1"/>
    <property type="match status" value="1"/>
</dbReference>
<dbReference type="GO" id="GO:0000139">
    <property type="term" value="C:Golgi membrane"/>
    <property type="evidence" value="ECO:0007669"/>
    <property type="project" value="TreeGrafter"/>
</dbReference>
<dbReference type="Pfam" id="PF07064">
    <property type="entry name" value="RIC1"/>
    <property type="match status" value="1"/>
</dbReference>
<dbReference type="RefSeq" id="XP_001642973.1">
    <property type="nucleotide sequence ID" value="XM_001642923.1"/>
</dbReference>
<gene>
    <name evidence="4" type="ORF">Kpol_1046p5</name>
</gene>
<sequence>MWPVSPPEELKIHDRFTEFEDNITLDINDNEILQTVPVPQANILIMLTPGRVLVYNFKPLALVATHERTAESIVDFGVNVRMSSSVVFIDEVEGLVSRADAEYLPYHKGKIVFYVSTDKNYLLAYQILKNATNLVTFRDFGIPVVAASTKCKKFNPNEEDTRDDNTLTVVQKNNQSMVIQNGYLTKRGKGFFQNFKMTVEAQEELAVKRLELRLKVILKFDHEIIDFLGFKNFDSIDKETLEENLLLLFPHGLQIIHFNNFKVQKSELVKVNDGKKIIVVSKHLFVISETNGNETIINEIDIVKRHAFAKDLKSTEKLISSFQYKDTLTLVKENKIEFYKPKSSELITELSTNFKIKFCDRLTNNVLLLISNKNSMYLYSEFGNLLFSTEIDEDNTYGFDYSDFAYYDMRLIAVSKTGHYQSWNFWQELPQSHYDFNSPTSFVVHNLNNDISLYSTSVDPYAKNDILLNLKLPTRTVNNCVPIVRINSNSTLIVAYVSNKNILLVQNVETGIWYPFLDQIIIDFQWLGNNYLVCHIKKNGNNIIRCLRLPLEGLDKKSFMEYVIWEHSIPNDINDFRFVVNTLFRHKQIKKKRPSSEADNNTEDMFKTGEIILLFDNYITVIDVISIPHASGINVIKKFHQYLEINIPPEISMEFISWITNYKDGLLVYAGSKIYKVVRGIKDEDWKVEVLLDRVERIIDVLKDDIYLIQNKCVQLYTLENIWNMKKKSLAIPVDDDFYPISVLPESATLHGIHIIYRPQSTKCTVKHDIYLDKLLSMKLSEGIDPSELSAQYGTLKHYYFALEKILSQKILDNEPLDGIIKLIKKTCEVQVNGFIRNDNTNLLEIISNCLRKIETKHWNYLFQSLELTPKDLLALCIESNDVKLLGVLLLVFLNYNESDLVDNLREEMENNEPQLKDVTGERQESSSTVANVLRDEQLMLEVLRLLVTGAAASSDKQKASESWDMCFQLIRLLKELDKENKTQLVNKAMSILT</sequence>
<dbReference type="InterPro" id="IPR040096">
    <property type="entry name" value="Ric1"/>
</dbReference>
<dbReference type="AlphaFoldDB" id="A7TRI6"/>
<name>A7TRI6_VANPO</name>
<dbReference type="InParanoid" id="A7TRI6"/>
<reference evidence="4 5" key="1">
    <citation type="journal article" date="2007" name="Proc. Natl. Acad. Sci. U.S.A.">
        <title>Independent sorting-out of thousands of duplicated gene pairs in two yeast species descended from a whole-genome duplication.</title>
        <authorList>
            <person name="Scannell D.R."/>
            <person name="Frank A.C."/>
            <person name="Conant G.C."/>
            <person name="Byrne K.P."/>
            <person name="Woolfit M."/>
            <person name="Wolfe K.H."/>
        </authorList>
    </citation>
    <scope>NUCLEOTIDE SEQUENCE [LARGE SCALE GENOMIC DNA]</scope>
    <source>
        <strain evidence="5">ATCC 22028 / DSM 70294 / BCRC 21397 / CBS 2163 / NBRC 10782 / NRRL Y-8283 / UCD 57-17</strain>
    </source>
</reference>
<dbReference type="HOGENOM" id="CLU_325467_0_0_1"/>
<dbReference type="GO" id="GO:0005829">
    <property type="term" value="C:cytosol"/>
    <property type="evidence" value="ECO:0007669"/>
    <property type="project" value="TreeGrafter"/>
</dbReference>
<dbReference type="EMBL" id="DS480480">
    <property type="protein sequence ID" value="EDO15115.1"/>
    <property type="molecule type" value="Genomic_DNA"/>
</dbReference>
<dbReference type="FunCoup" id="A7TRI6">
    <property type="interactions" value="168"/>
</dbReference>
<dbReference type="Proteomes" id="UP000000267">
    <property type="component" value="Unassembled WGS sequence"/>
</dbReference>
<keyword evidence="5" id="KW-1185">Reference proteome</keyword>